<feature type="compositionally biased region" description="Polar residues" evidence="10">
    <location>
        <begin position="28"/>
        <end position="41"/>
    </location>
</feature>
<feature type="region of interest" description="Disordered" evidence="10">
    <location>
        <begin position="479"/>
        <end position="515"/>
    </location>
</feature>
<feature type="compositionally biased region" description="Low complexity" evidence="10">
    <location>
        <begin position="42"/>
        <end position="65"/>
    </location>
</feature>
<feature type="compositionally biased region" description="Polar residues" evidence="10">
    <location>
        <begin position="83"/>
        <end position="94"/>
    </location>
</feature>
<evidence type="ECO:0000256" key="11">
    <source>
        <dbReference type="SAM" id="Phobius"/>
    </source>
</evidence>
<dbReference type="SUPFAM" id="SSF53448">
    <property type="entry name" value="Nucleotide-diphospho-sugar transferases"/>
    <property type="match status" value="1"/>
</dbReference>
<keyword evidence="9" id="KW-0325">Glycoprotein</keyword>
<feature type="region of interest" description="Disordered" evidence="10">
    <location>
        <begin position="533"/>
        <end position="584"/>
    </location>
</feature>
<dbReference type="Pfam" id="PF03142">
    <property type="entry name" value="Chitin_synth_2"/>
    <property type="match status" value="1"/>
</dbReference>
<feature type="region of interest" description="Disordered" evidence="10">
    <location>
        <begin position="1"/>
        <end position="159"/>
    </location>
</feature>
<feature type="transmembrane region" description="Helical" evidence="11">
    <location>
        <begin position="1078"/>
        <end position="1101"/>
    </location>
</feature>
<feature type="region of interest" description="Disordered" evidence="10">
    <location>
        <begin position="1203"/>
        <end position="1242"/>
    </location>
</feature>
<feature type="transmembrane region" description="Helical" evidence="11">
    <location>
        <begin position="1054"/>
        <end position="1072"/>
    </location>
</feature>
<feature type="transmembrane region" description="Helical" evidence="11">
    <location>
        <begin position="212"/>
        <end position="233"/>
    </location>
</feature>
<dbReference type="PANTHER" id="PTHR22914:SF16">
    <property type="entry name" value="CHITIN SYNTHASE 3"/>
    <property type="match status" value="1"/>
</dbReference>
<feature type="domain" description="Chitin synthase 4-like" evidence="12">
    <location>
        <begin position="356"/>
        <end position="427"/>
    </location>
</feature>
<feature type="transmembrane region" description="Helical" evidence="11">
    <location>
        <begin position="181"/>
        <end position="200"/>
    </location>
</feature>
<evidence type="ECO:0000256" key="7">
    <source>
        <dbReference type="ARBA" id="ARBA00022989"/>
    </source>
</evidence>
<keyword evidence="14" id="KW-1185">Reference proteome</keyword>
<dbReference type="EC" id="2.4.1.16" evidence="2"/>
<proteinExistence type="predicted"/>
<dbReference type="GO" id="GO:0006031">
    <property type="term" value="P:chitin biosynthetic process"/>
    <property type="evidence" value="ECO:0007669"/>
    <property type="project" value="TreeGrafter"/>
</dbReference>
<dbReference type="GO" id="GO:0004100">
    <property type="term" value="F:chitin synthase activity"/>
    <property type="evidence" value="ECO:0007669"/>
    <property type="project" value="UniProtKB-EC"/>
</dbReference>
<sequence>MGPSSNNHRRPSSQSREGLVAAARESSENLPQRSTSQQHPNASTSNISSASAASSGKGQQQQQQQRPRPRTRLSEGVPALHFANTTRSGSSANPAATGAAGPSRSRIGAPPLHPVSMRQQPVPVQNVGRKKSLSRRERDRTLNRGHTLRRGSTHSALGKSDTLRRRAHAAGTPQALTCWRASVNTLTFYLPATLLAFFGMKDTGLQAAFKEKIALCILILLCMIIVGFVTFFMQELLCATSGIGPLHLSKLGTSQFFAVRGRLYDTAQSLQAIHGVHPQLPGIMIDYPQMVGRDLSPLFGVVSSSCLAKQYSLPCTVPGVWPPNSTRQYDANNACHNTYAGKPLNILSTLTSVNSIYLDFDDVKGSQNLLAYNGHVWDVSRLSDVPGSINPNLTTLILENRGRDATKALSNAFPDDAVCLDQVFRVAQLDATTVGCAVANVLVYLSLSVIISTVGARFFLAVFFQWTIGWRLGATDKGSRVATDLKRRRREPSVYGDLSALAPPPPPAQPKPTSHDHIELNEVKGEQRASGLVVRNPEPGDAQAQAHHRSKSGRSTKSAASAPTLVRGPGGAMMRPTLPSVDLPDMDLPASVNTYRDLEQSAPYARADPALNDPTLMHTLIMVPCYSEGFSSLRATLDSLARAYYPSTHKTIFAIADGIVQGSGNDKTTPDYLIDMMEIDERFKEDDPALGGEAKAYSYVAIADGSRRKNYARVYAGWYRYAITDDRGKKDTGSGKDKLSPGMFRTLTKRKSGKVPMILVVKCGNEEERRPEGGAAKPGNRGKRDSQVLLMNFLSKVIMDDRMNELEFEMFHKLWSITGLHPEMYETCFMVDADTRIYPDSMTHLVACLKRDPKIMGVCGETKVYNKWDSWVTMIQVYEYYISHHLGKAFESVFGGVTCLPGCFSAYRIKAPKNGLWIPILANPDIISEYEENVVDTLHTKNLLLLGEDRFLTTLMLKAFPKRRNIFVPQAICKTVVPDTFSMLLSQRRRWINSTIHNLLELVLVRDLCGTFCFSMQFVIFLEIIGSVVLPAATIFMVYLIVQAAIGHPQILPLIMLGAILALPALLILLTVRQPVYLMWFLVYLIALPIWQFILPLYAFWHFDDFTWGETRVVSGEEGKKAEDHSKREGEFDYHGINMRTWQEWIRERAAISEVSRRDAMATAAASQQPPRGSYYPGVPPPAMYGSSGPGFRPAHASFLPPASGPMGISQPGAFPSPPRGQAPPPGMMFRPPPGAVVPPGDPRYSSMPAWAGKAAGPPYAHPGGGPMQRQMSSPGSRGSNSPGHHSPVPRGSPFGGPPSAGPQGGYFPPYAATRPPANQSTVSLPNASAGAPVHTTTGAGPVSAPISPAPASAPVASEPQVSGNSREN</sequence>
<keyword evidence="6 11" id="KW-0812">Transmembrane</keyword>
<accession>A0AAD5TDL8</accession>
<evidence type="ECO:0000313" key="14">
    <source>
        <dbReference type="Proteomes" id="UP001212152"/>
    </source>
</evidence>
<dbReference type="GO" id="GO:0005886">
    <property type="term" value="C:plasma membrane"/>
    <property type="evidence" value="ECO:0007669"/>
    <property type="project" value="UniProtKB-SubCell"/>
</dbReference>
<dbReference type="EMBL" id="JADGJQ010000075">
    <property type="protein sequence ID" value="KAJ3172802.1"/>
    <property type="molecule type" value="Genomic_DNA"/>
</dbReference>
<keyword evidence="8 11" id="KW-0472">Membrane</keyword>
<feature type="transmembrane region" description="Helical" evidence="11">
    <location>
        <begin position="1018"/>
        <end position="1042"/>
    </location>
</feature>
<comment type="caution">
    <text evidence="13">The sequence shown here is derived from an EMBL/GenBank/DDBJ whole genome shotgun (WGS) entry which is preliminary data.</text>
</comment>
<feature type="compositionally biased region" description="Low complexity" evidence="10">
    <location>
        <begin position="1273"/>
        <end position="1293"/>
    </location>
</feature>
<feature type="region of interest" description="Disordered" evidence="10">
    <location>
        <begin position="1256"/>
        <end position="1369"/>
    </location>
</feature>
<dbReference type="InterPro" id="IPR054295">
    <property type="entry name" value="CHS4-like_dom"/>
</dbReference>
<gene>
    <name evidence="13" type="primary">CHS3_2</name>
    <name evidence="13" type="ORF">HDU87_007804</name>
</gene>
<evidence type="ECO:0000256" key="8">
    <source>
        <dbReference type="ARBA" id="ARBA00023136"/>
    </source>
</evidence>
<dbReference type="Pfam" id="PF22997">
    <property type="entry name" value="CHS4"/>
    <property type="match status" value="1"/>
</dbReference>
<evidence type="ECO:0000259" key="12">
    <source>
        <dbReference type="Pfam" id="PF22997"/>
    </source>
</evidence>
<organism evidence="13 14">
    <name type="scientific">Geranomyces variabilis</name>
    <dbReference type="NCBI Taxonomy" id="109894"/>
    <lineage>
        <taxon>Eukaryota</taxon>
        <taxon>Fungi</taxon>
        <taxon>Fungi incertae sedis</taxon>
        <taxon>Chytridiomycota</taxon>
        <taxon>Chytridiomycota incertae sedis</taxon>
        <taxon>Chytridiomycetes</taxon>
        <taxon>Spizellomycetales</taxon>
        <taxon>Powellomycetaceae</taxon>
        <taxon>Geranomyces</taxon>
    </lineage>
</organism>
<dbReference type="CDD" id="cd04190">
    <property type="entry name" value="Chitin_synth_C"/>
    <property type="match status" value="1"/>
</dbReference>
<dbReference type="PANTHER" id="PTHR22914">
    <property type="entry name" value="CHITIN SYNTHASE"/>
    <property type="match status" value="1"/>
</dbReference>
<keyword evidence="4" id="KW-0328">Glycosyltransferase</keyword>
<feature type="compositionally biased region" description="Pro residues" evidence="10">
    <location>
        <begin position="1215"/>
        <end position="1242"/>
    </location>
</feature>
<dbReference type="InterPro" id="IPR029044">
    <property type="entry name" value="Nucleotide-diphossugar_trans"/>
</dbReference>
<keyword evidence="7 11" id="KW-1133">Transmembrane helix</keyword>
<evidence type="ECO:0000256" key="3">
    <source>
        <dbReference type="ARBA" id="ARBA00022475"/>
    </source>
</evidence>
<evidence type="ECO:0000256" key="10">
    <source>
        <dbReference type="SAM" id="MobiDB-lite"/>
    </source>
</evidence>
<evidence type="ECO:0000256" key="6">
    <source>
        <dbReference type="ARBA" id="ARBA00022692"/>
    </source>
</evidence>
<evidence type="ECO:0000256" key="2">
    <source>
        <dbReference type="ARBA" id="ARBA00012543"/>
    </source>
</evidence>
<dbReference type="Proteomes" id="UP001212152">
    <property type="component" value="Unassembled WGS sequence"/>
</dbReference>
<feature type="compositionally biased region" description="Polar residues" evidence="10">
    <location>
        <begin position="1317"/>
        <end position="1327"/>
    </location>
</feature>
<comment type="subcellular location">
    <subcellularLocation>
        <location evidence="1">Cell membrane</location>
        <topology evidence="1">Multi-pass membrane protein</topology>
    </subcellularLocation>
</comment>
<keyword evidence="5" id="KW-0808">Transferase</keyword>
<dbReference type="GO" id="GO:0030428">
    <property type="term" value="C:cell septum"/>
    <property type="evidence" value="ECO:0007669"/>
    <property type="project" value="TreeGrafter"/>
</dbReference>
<keyword evidence="3" id="KW-1003">Cell membrane</keyword>
<reference evidence="13" key="1">
    <citation type="submission" date="2020-05" db="EMBL/GenBank/DDBJ databases">
        <title>Phylogenomic resolution of chytrid fungi.</title>
        <authorList>
            <person name="Stajich J.E."/>
            <person name="Amses K."/>
            <person name="Simmons R."/>
            <person name="Seto K."/>
            <person name="Myers J."/>
            <person name="Bonds A."/>
            <person name="Quandt C.A."/>
            <person name="Barry K."/>
            <person name="Liu P."/>
            <person name="Grigoriev I."/>
            <person name="Longcore J.E."/>
            <person name="James T.Y."/>
        </authorList>
    </citation>
    <scope>NUCLEOTIDE SEQUENCE</scope>
    <source>
        <strain evidence="13">JEL0379</strain>
    </source>
</reference>
<protein>
    <recommendedName>
        <fullName evidence="2">chitin synthase</fullName>
        <ecNumber evidence="2">2.4.1.16</ecNumber>
    </recommendedName>
</protein>
<evidence type="ECO:0000256" key="1">
    <source>
        <dbReference type="ARBA" id="ARBA00004651"/>
    </source>
</evidence>
<dbReference type="InterPro" id="IPR004835">
    <property type="entry name" value="Chitin_synth"/>
</dbReference>
<evidence type="ECO:0000256" key="9">
    <source>
        <dbReference type="ARBA" id="ARBA00023180"/>
    </source>
</evidence>
<name>A0AAD5TDL8_9FUNG</name>
<evidence type="ECO:0000256" key="5">
    <source>
        <dbReference type="ARBA" id="ARBA00022679"/>
    </source>
</evidence>
<feature type="compositionally biased region" description="Polar residues" evidence="10">
    <location>
        <begin position="1"/>
        <end position="16"/>
    </location>
</feature>
<evidence type="ECO:0000313" key="13">
    <source>
        <dbReference type="EMBL" id="KAJ3172802.1"/>
    </source>
</evidence>
<evidence type="ECO:0000256" key="4">
    <source>
        <dbReference type="ARBA" id="ARBA00022676"/>
    </source>
</evidence>
<feature type="compositionally biased region" description="Low complexity" evidence="10">
    <location>
        <begin position="1340"/>
        <end position="1363"/>
    </location>
</feature>